<dbReference type="STRING" id="1075417.SAMN05421823_10626"/>
<feature type="domain" description="Metallo-beta-lactamase" evidence="1">
    <location>
        <begin position="126"/>
        <end position="321"/>
    </location>
</feature>
<name>A0A1G9K217_9BACT</name>
<evidence type="ECO:0000259" key="1">
    <source>
        <dbReference type="Pfam" id="PF12706"/>
    </source>
</evidence>
<protein>
    <submittedName>
        <fullName evidence="2">L-ascorbate metabolism protein UlaG, beta-lactamase superfamily</fullName>
    </submittedName>
</protein>
<dbReference type="InterPro" id="IPR001279">
    <property type="entry name" value="Metallo-B-lactamas"/>
</dbReference>
<dbReference type="EMBL" id="FNFO01000006">
    <property type="protein sequence ID" value="SDL43887.1"/>
    <property type="molecule type" value="Genomic_DNA"/>
</dbReference>
<dbReference type="Pfam" id="PF12706">
    <property type="entry name" value="Lactamase_B_2"/>
    <property type="match status" value="1"/>
</dbReference>
<gene>
    <name evidence="2" type="ORF">SAMN05421823_10626</name>
</gene>
<sequence>MKRVLKRVLWLLVLLVLLAAVGGALFVNLAPQFGESPRGPYLERVQASPHYADGQFVNLVETRMDLGFRGGLESLWEFFTAQHTVPEVPLPVRPGLAGTHEAVPTAPLYLTWFGHSAILLELEGKRLLLDPMLGPAASPVSFSVQRFPYERALMLDSLAPVDAIFFSHDHYDHLDYPSVMALKEKTGHFFVPMGVGSHLRRWGIPDEKITELDWWESRAYAGLQVTLTPARHFSGRGLTDRNKTLWGSWAIRGQRTNVYFSGDSGYGDHFREIGERLGPFDLAMMECGQYNEKWKAIHMMPEQTLQAGLDVGGKRLMPIHWGAFALAVHPWTDPVERLTAAARERGFTELMTPVIGQRLTLEEPTSPWWEPLRAAEREE</sequence>
<dbReference type="PANTHER" id="PTHR15032">
    <property type="entry name" value="N-ACYL-PHOSPHATIDYLETHANOLAMINE-HYDROLYZING PHOSPHOLIPASE D"/>
    <property type="match status" value="1"/>
</dbReference>
<dbReference type="OrthoDB" id="9805728at2"/>
<dbReference type="InterPro" id="IPR036866">
    <property type="entry name" value="RibonucZ/Hydroxyglut_hydro"/>
</dbReference>
<dbReference type="PANTHER" id="PTHR15032:SF4">
    <property type="entry name" value="N-ACYL-PHOSPHATIDYLETHANOLAMINE-HYDROLYZING PHOSPHOLIPASE D"/>
    <property type="match status" value="1"/>
</dbReference>
<evidence type="ECO:0000313" key="3">
    <source>
        <dbReference type="Proteomes" id="UP000198510"/>
    </source>
</evidence>
<dbReference type="InterPro" id="IPR024884">
    <property type="entry name" value="NAPE-PLD"/>
</dbReference>
<dbReference type="AlphaFoldDB" id="A0A1G9K217"/>
<dbReference type="RefSeq" id="WP_089683632.1">
    <property type="nucleotide sequence ID" value="NZ_FNFO01000006.1"/>
</dbReference>
<dbReference type="PIRSF" id="PIRSF038896">
    <property type="entry name" value="NAPE-PLD"/>
    <property type="match status" value="1"/>
</dbReference>
<organism evidence="2 3">
    <name type="scientific">Catalinimonas alkaloidigena</name>
    <dbReference type="NCBI Taxonomy" id="1075417"/>
    <lineage>
        <taxon>Bacteria</taxon>
        <taxon>Pseudomonadati</taxon>
        <taxon>Bacteroidota</taxon>
        <taxon>Cytophagia</taxon>
        <taxon>Cytophagales</taxon>
        <taxon>Catalimonadaceae</taxon>
        <taxon>Catalinimonas</taxon>
    </lineage>
</organism>
<evidence type="ECO:0000313" key="2">
    <source>
        <dbReference type="EMBL" id="SDL43887.1"/>
    </source>
</evidence>
<dbReference type="GO" id="GO:0070290">
    <property type="term" value="F:N-acylphosphatidylethanolamine-specific phospholipase D activity"/>
    <property type="evidence" value="ECO:0007669"/>
    <property type="project" value="InterPro"/>
</dbReference>
<keyword evidence="3" id="KW-1185">Reference proteome</keyword>
<dbReference type="Proteomes" id="UP000198510">
    <property type="component" value="Unassembled WGS sequence"/>
</dbReference>
<dbReference type="Gene3D" id="3.60.15.10">
    <property type="entry name" value="Ribonuclease Z/Hydroxyacylglutathione hydrolase-like"/>
    <property type="match status" value="1"/>
</dbReference>
<reference evidence="2 3" key="1">
    <citation type="submission" date="2016-10" db="EMBL/GenBank/DDBJ databases">
        <authorList>
            <person name="de Groot N.N."/>
        </authorList>
    </citation>
    <scope>NUCLEOTIDE SEQUENCE [LARGE SCALE GENOMIC DNA]</scope>
    <source>
        <strain evidence="2 3">DSM 25186</strain>
    </source>
</reference>
<dbReference type="GO" id="GO:0008270">
    <property type="term" value="F:zinc ion binding"/>
    <property type="evidence" value="ECO:0007669"/>
    <property type="project" value="InterPro"/>
</dbReference>
<dbReference type="GO" id="GO:0005737">
    <property type="term" value="C:cytoplasm"/>
    <property type="evidence" value="ECO:0007669"/>
    <property type="project" value="TreeGrafter"/>
</dbReference>
<dbReference type="SUPFAM" id="SSF56281">
    <property type="entry name" value="Metallo-hydrolase/oxidoreductase"/>
    <property type="match status" value="1"/>
</dbReference>
<accession>A0A1G9K217</accession>
<proteinExistence type="predicted"/>